<accession>A0A0C2TPL0</accession>
<evidence type="ECO:0000313" key="1">
    <source>
        <dbReference type="EMBL" id="KIL69144.1"/>
    </source>
</evidence>
<proteinExistence type="predicted"/>
<dbReference type="EMBL" id="KN818226">
    <property type="protein sequence ID" value="KIL69144.1"/>
    <property type="molecule type" value="Genomic_DNA"/>
</dbReference>
<evidence type="ECO:0000313" key="2">
    <source>
        <dbReference type="Proteomes" id="UP000054549"/>
    </source>
</evidence>
<gene>
    <name evidence="1" type="ORF">M378DRAFT_157369</name>
</gene>
<dbReference type="InParanoid" id="A0A0C2TPL0"/>
<reference evidence="1 2" key="1">
    <citation type="submission" date="2014-04" db="EMBL/GenBank/DDBJ databases">
        <title>Evolutionary Origins and Diversification of the Mycorrhizal Mutualists.</title>
        <authorList>
            <consortium name="DOE Joint Genome Institute"/>
            <consortium name="Mycorrhizal Genomics Consortium"/>
            <person name="Kohler A."/>
            <person name="Kuo A."/>
            <person name="Nagy L.G."/>
            <person name="Floudas D."/>
            <person name="Copeland A."/>
            <person name="Barry K.W."/>
            <person name="Cichocki N."/>
            <person name="Veneault-Fourrey C."/>
            <person name="LaButti K."/>
            <person name="Lindquist E.A."/>
            <person name="Lipzen A."/>
            <person name="Lundell T."/>
            <person name="Morin E."/>
            <person name="Murat C."/>
            <person name="Riley R."/>
            <person name="Ohm R."/>
            <person name="Sun H."/>
            <person name="Tunlid A."/>
            <person name="Henrissat B."/>
            <person name="Grigoriev I.V."/>
            <person name="Hibbett D.S."/>
            <person name="Martin F."/>
        </authorList>
    </citation>
    <scope>NUCLEOTIDE SEQUENCE [LARGE SCALE GENOMIC DNA]</scope>
    <source>
        <strain evidence="1 2">Koide BX008</strain>
    </source>
</reference>
<protein>
    <submittedName>
        <fullName evidence="1">Uncharacterized protein</fullName>
    </submittedName>
</protein>
<dbReference type="AlphaFoldDB" id="A0A0C2TPL0"/>
<name>A0A0C2TPL0_AMAMK</name>
<dbReference type="HOGENOM" id="CLU_2978674_0_0_1"/>
<keyword evidence="2" id="KW-1185">Reference proteome</keyword>
<sequence>MAGRDRHIFLNVAGLDWIWRAVSWFGWIRCQRKIAEVHGGLEALKLEVLKVSKAEDGS</sequence>
<dbReference type="Proteomes" id="UP000054549">
    <property type="component" value="Unassembled WGS sequence"/>
</dbReference>
<organism evidence="1 2">
    <name type="scientific">Amanita muscaria (strain Koide BX008)</name>
    <dbReference type="NCBI Taxonomy" id="946122"/>
    <lineage>
        <taxon>Eukaryota</taxon>
        <taxon>Fungi</taxon>
        <taxon>Dikarya</taxon>
        <taxon>Basidiomycota</taxon>
        <taxon>Agaricomycotina</taxon>
        <taxon>Agaricomycetes</taxon>
        <taxon>Agaricomycetidae</taxon>
        <taxon>Agaricales</taxon>
        <taxon>Pluteineae</taxon>
        <taxon>Amanitaceae</taxon>
        <taxon>Amanita</taxon>
    </lineage>
</organism>